<dbReference type="GeneID" id="85438282"/>
<sequence>QSREWIYGQTPLFTFSTHPSEDDPRERPQLPGNVSELLSCPPEITIPPASCTPVSDPLQFNLTFEARHGLIQKFSLSGLPSGGGASSLSETMVNAQIWEIDDWVRRLSAGGLNGKDASTIGEWLNSLLGKKENE</sequence>
<protein>
    <submittedName>
        <fullName evidence="2">Uncharacterized protein</fullName>
    </submittedName>
</protein>
<feature type="region of interest" description="Disordered" evidence="1">
    <location>
        <begin position="1"/>
        <end position="33"/>
    </location>
</feature>
<organism evidence="2 3">
    <name type="scientific">Colletotrichum navitas</name>
    <dbReference type="NCBI Taxonomy" id="681940"/>
    <lineage>
        <taxon>Eukaryota</taxon>
        <taxon>Fungi</taxon>
        <taxon>Dikarya</taxon>
        <taxon>Ascomycota</taxon>
        <taxon>Pezizomycotina</taxon>
        <taxon>Sordariomycetes</taxon>
        <taxon>Hypocreomycetidae</taxon>
        <taxon>Glomerellales</taxon>
        <taxon>Glomerellaceae</taxon>
        <taxon>Colletotrichum</taxon>
        <taxon>Colletotrichum graminicola species complex</taxon>
    </lineage>
</organism>
<name>A0AAD8Q675_9PEZI</name>
<dbReference type="Proteomes" id="UP001230504">
    <property type="component" value="Unassembled WGS sequence"/>
</dbReference>
<keyword evidence="3" id="KW-1185">Reference proteome</keyword>
<dbReference type="AlphaFoldDB" id="A0AAD8Q675"/>
<accession>A0AAD8Q675</accession>
<evidence type="ECO:0000256" key="1">
    <source>
        <dbReference type="SAM" id="MobiDB-lite"/>
    </source>
</evidence>
<comment type="caution">
    <text evidence="2">The sequence shown here is derived from an EMBL/GenBank/DDBJ whole genome shotgun (WGS) entry which is preliminary data.</text>
</comment>
<proteinExistence type="predicted"/>
<dbReference type="RefSeq" id="XP_060417538.1">
    <property type="nucleotide sequence ID" value="XM_060554042.1"/>
</dbReference>
<evidence type="ECO:0000313" key="2">
    <source>
        <dbReference type="EMBL" id="KAK1596685.1"/>
    </source>
</evidence>
<reference evidence="2" key="1">
    <citation type="submission" date="2021-06" db="EMBL/GenBank/DDBJ databases">
        <title>Comparative genomics, transcriptomics and evolutionary studies reveal genomic signatures of adaptation to plant cell wall in hemibiotrophic fungi.</title>
        <authorList>
            <consortium name="DOE Joint Genome Institute"/>
            <person name="Baroncelli R."/>
            <person name="Diaz J.F."/>
            <person name="Benocci T."/>
            <person name="Peng M."/>
            <person name="Battaglia E."/>
            <person name="Haridas S."/>
            <person name="Andreopoulos W."/>
            <person name="Labutti K."/>
            <person name="Pangilinan J."/>
            <person name="Floch G.L."/>
            <person name="Makela M.R."/>
            <person name="Henrissat B."/>
            <person name="Grigoriev I.V."/>
            <person name="Crouch J.A."/>
            <person name="De Vries R.P."/>
            <person name="Sukno S.A."/>
            <person name="Thon M.R."/>
        </authorList>
    </citation>
    <scope>NUCLEOTIDE SEQUENCE</scope>
    <source>
        <strain evidence="2">CBS 125086</strain>
    </source>
</reference>
<feature type="compositionally biased region" description="Basic and acidic residues" evidence="1">
    <location>
        <begin position="19"/>
        <end position="28"/>
    </location>
</feature>
<feature type="non-terminal residue" evidence="2">
    <location>
        <position position="1"/>
    </location>
</feature>
<gene>
    <name evidence="2" type="ORF">LY79DRAFT_509292</name>
</gene>
<evidence type="ECO:0000313" key="3">
    <source>
        <dbReference type="Proteomes" id="UP001230504"/>
    </source>
</evidence>
<dbReference type="EMBL" id="JAHLJV010000011">
    <property type="protein sequence ID" value="KAK1596685.1"/>
    <property type="molecule type" value="Genomic_DNA"/>
</dbReference>